<dbReference type="SMART" id="SM00262">
    <property type="entry name" value="GEL"/>
    <property type="match status" value="1"/>
</dbReference>
<dbReference type="Proteomes" id="UP001367508">
    <property type="component" value="Unassembled WGS sequence"/>
</dbReference>
<keyword evidence="3" id="KW-1185">Reference proteome</keyword>
<evidence type="ECO:0000313" key="3">
    <source>
        <dbReference type="Proteomes" id="UP001367508"/>
    </source>
</evidence>
<dbReference type="GO" id="GO:0051015">
    <property type="term" value="F:actin filament binding"/>
    <property type="evidence" value="ECO:0007669"/>
    <property type="project" value="InterPro"/>
</dbReference>
<organism evidence="2 3">
    <name type="scientific">Canavalia gladiata</name>
    <name type="common">Sword bean</name>
    <name type="synonym">Dolichos gladiatus</name>
    <dbReference type="NCBI Taxonomy" id="3824"/>
    <lineage>
        <taxon>Eukaryota</taxon>
        <taxon>Viridiplantae</taxon>
        <taxon>Streptophyta</taxon>
        <taxon>Embryophyta</taxon>
        <taxon>Tracheophyta</taxon>
        <taxon>Spermatophyta</taxon>
        <taxon>Magnoliopsida</taxon>
        <taxon>eudicotyledons</taxon>
        <taxon>Gunneridae</taxon>
        <taxon>Pentapetalae</taxon>
        <taxon>rosids</taxon>
        <taxon>fabids</taxon>
        <taxon>Fabales</taxon>
        <taxon>Fabaceae</taxon>
        <taxon>Papilionoideae</taxon>
        <taxon>50 kb inversion clade</taxon>
        <taxon>NPAAA clade</taxon>
        <taxon>indigoferoid/millettioid clade</taxon>
        <taxon>Phaseoleae</taxon>
        <taxon>Canavalia</taxon>
    </lineage>
</organism>
<gene>
    <name evidence="2" type="ORF">VNO77_14275</name>
</gene>
<dbReference type="Gene3D" id="3.40.20.10">
    <property type="entry name" value="Severin"/>
    <property type="match status" value="1"/>
</dbReference>
<proteinExistence type="predicted"/>
<protein>
    <submittedName>
        <fullName evidence="2">Uncharacterized protein</fullName>
    </submittedName>
</protein>
<dbReference type="PANTHER" id="PTHR11977:SF51">
    <property type="entry name" value="PROTEIN FLIGHTLESS-1 HOMOLOG"/>
    <property type="match status" value="1"/>
</dbReference>
<dbReference type="EMBL" id="JAYMYQ010000003">
    <property type="protein sequence ID" value="KAK7344545.1"/>
    <property type="molecule type" value="Genomic_DNA"/>
</dbReference>
<dbReference type="AlphaFoldDB" id="A0AAN9LY25"/>
<evidence type="ECO:0000313" key="2">
    <source>
        <dbReference type="EMBL" id="KAK7344545.1"/>
    </source>
</evidence>
<comment type="caution">
    <text evidence="2">The sequence shown here is derived from an EMBL/GenBank/DDBJ whole genome shotgun (WGS) entry which is preliminary data.</text>
</comment>
<sequence length="262" mass="29204">MGFSRKDLEASLPLLVASGFGFGKGSVSVKTRFPFVESHDQFFAERRPQVYASPSHQIEVANPIGVENDEIEITLVEEFCTHQGSKENALNDTSKEKPCPLINRAVLGKCESHATGPITANYEKGSKETRRAYTYVITLVACGKLEGAKSCLNHVIQRTSIEVFNFSQDDLLTMDVLILDTYAEMFIGIGQFVDPKEKQNSFEIAQKYIDKAASLEGLPPHVLLYEVIEGNESCFFTTYFSWDYAKAMVQGNSFQKKGDITL</sequence>
<accession>A0AAN9LY25</accession>
<dbReference type="GO" id="GO:0051014">
    <property type="term" value="P:actin filament severing"/>
    <property type="evidence" value="ECO:0007669"/>
    <property type="project" value="TreeGrafter"/>
</dbReference>
<dbReference type="InterPro" id="IPR029006">
    <property type="entry name" value="ADF-H/Gelsolin-like_dom_sf"/>
</dbReference>
<dbReference type="SUPFAM" id="SSF55753">
    <property type="entry name" value="Actin depolymerizing proteins"/>
    <property type="match status" value="1"/>
</dbReference>
<evidence type="ECO:0000256" key="1">
    <source>
        <dbReference type="ARBA" id="ARBA00022737"/>
    </source>
</evidence>
<dbReference type="PANTHER" id="PTHR11977">
    <property type="entry name" value="VILLIN"/>
    <property type="match status" value="1"/>
</dbReference>
<name>A0AAN9LY25_CANGL</name>
<reference evidence="2 3" key="1">
    <citation type="submission" date="2024-01" db="EMBL/GenBank/DDBJ databases">
        <title>The genomes of 5 underutilized Papilionoideae crops provide insights into root nodulation and disease resistanc.</title>
        <authorList>
            <person name="Jiang F."/>
        </authorList>
    </citation>
    <scope>NUCLEOTIDE SEQUENCE [LARGE SCALE GENOMIC DNA]</scope>
    <source>
        <strain evidence="2">LVBAO_FW01</strain>
        <tissue evidence="2">Leaves</tissue>
    </source>
</reference>
<keyword evidence="1" id="KW-0677">Repeat</keyword>
<dbReference type="PRINTS" id="PR00597">
    <property type="entry name" value="GELSOLIN"/>
</dbReference>
<dbReference type="InterPro" id="IPR007122">
    <property type="entry name" value="Villin/Gelsolin"/>
</dbReference>